<reference evidence="2" key="1">
    <citation type="submission" date="2023-03" db="EMBL/GenBank/DDBJ databases">
        <title>Massive genome expansion in bonnet fungi (Mycena s.s.) driven by repeated elements and novel gene families across ecological guilds.</title>
        <authorList>
            <consortium name="Lawrence Berkeley National Laboratory"/>
            <person name="Harder C.B."/>
            <person name="Miyauchi S."/>
            <person name="Viragh M."/>
            <person name="Kuo A."/>
            <person name="Thoen E."/>
            <person name="Andreopoulos B."/>
            <person name="Lu D."/>
            <person name="Skrede I."/>
            <person name="Drula E."/>
            <person name="Henrissat B."/>
            <person name="Morin E."/>
            <person name="Kohler A."/>
            <person name="Barry K."/>
            <person name="LaButti K."/>
            <person name="Morin E."/>
            <person name="Salamov A."/>
            <person name="Lipzen A."/>
            <person name="Mereny Z."/>
            <person name="Hegedus B."/>
            <person name="Baldrian P."/>
            <person name="Stursova M."/>
            <person name="Weitz H."/>
            <person name="Taylor A."/>
            <person name="Grigoriev I.V."/>
            <person name="Nagy L.G."/>
            <person name="Martin F."/>
            <person name="Kauserud H."/>
        </authorList>
    </citation>
    <scope>NUCLEOTIDE SEQUENCE</scope>
    <source>
        <strain evidence="2">CBHHK173m</strain>
    </source>
</reference>
<evidence type="ECO:0000313" key="2">
    <source>
        <dbReference type="EMBL" id="KAJ7103045.1"/>
    </source>
</evidence>
<feature type="compositionally biased region" description="Acidic residues" evidence="1">
    <location>
        <begin position="338"/>
        <end position="348"/>
    </location>
</feature>
<gene>
    <name evidence="2" type="ORF">B0H15DRAFT_874392</name>
</gene>
<dbReference type="AlphaFoldDB" id="A0AAD6UHK5"/>
<accession>A0AAD6UHK5</accession>
<proteinExistence type="predicted"/>
<feature type="compositionally biased region" description="Pro residues" evidence="1">
    <location>
        <begin position="287"/>
        <end position="299"/>
    </location>
</feature>
<feature type="region of interest" description="Disordered" evidence="1">
    <location>
        <begin position="333"/>
        <end position="370"/>
    </location>
</feature>
<protein>
    <submittedName>
        <fullName evidence="2">Uncharacterized protein</fullName>
    </submittedName>
</protein>
<sequence>MSLVPSLQPQDAEPDATPPDAPGTAILELRVDSPSIRLYPPPPPTISDDTLAATAMTPGTSSPDTPSLCLLRGTLGDFLQYSRQEASKWLLDLAHDICDPAYRRGSLLVWKDQRWCPVPATDPLISSVYRYDLPAGITVALSKISLRAGKSVSTENEDATAMADRVKRRDGMCWVIGAVRPLSNSHILPKRMGDHLGRLIFGKFTSFGASNLPPPASIYSEVFGVCLTSNLDRYFDTYDMGFRYVSPNIYECHVFTAQAGTVHTIAGEFPTETEMASTLPALHGHPARPPQPQHPDNPPPGLFRWHYLQCVLRKFAHNDYKSLANITYPELPIKMEGDSDDEGTDSEADWPSKGFDLGRQVEDSLAEREERQQAVAQWIAAS</sequence>
<feature type="region of interest" description="Disordered" evidence="1">
    <location>
        <begin position="1"/>
        <end position="24"/>
    </location>
</feature>
<keyword evidence="3" id="KW-1185">Reference proteome</keyword>
<dbReference type="Proteomes" id="UP001222325">
    <property type="component" value="Unassembled WGS sequence"/>
</dbReference>
<feature type="region of interest" description="Disordered" evidence="1">
    <location>
        <begin position="280"/>
        <end position="299"/>
    </location>
</feature>
<name>A0AAD6UHK5_9AGAR</name>
<feature type="compositionally biased region" description="Basic and acidic residues" evidence="1">
    <location>
        <begin position="359"/>
        <end position="370"/>
    </location>
</feature>
<dbReference type="EMBL" id="JARJCN010000002">
    <property type="protein sequence ID" value="KAJ7103045.1"/>
    <property type="molecule type" value="Genomic_DNA"/>
</dbReference>
<evidence type="ECO:0000256" key="1">
    <source>
        <dbReference type="SAM" id="MobiDB-lite"/>
    </source>
</evidence>
<evidence type="ECO:0000313" key="3">
    <source>
        <dbReference type="Proteomes" id="UP001222325"/>
    </source>
</evidence>
<organism evidence="2 3">
    <name type="scientific">Mycena belliarum</name>
    <dbReference type="NCBI Taxonomy" id="1033014"/>
    <lineage>
        <taxon>Eukaryota</taxon>
        <taxon>Fungi</taxon>
        <taxon>Dikarya</taxon>
        <taxon>Basidiomycota</taxon>
        <taxon>Agaricomycotina</taxon>
        <taxon>Agaricomycetes</taxon>
        <taxon>Agaricomycetidae</taxon>
        <taxon>Agaricales</taxon>
        <taxon>Marasmiineae</taxon>
        <taxon>Mycenaceae</taxon>
        <taxon>Mycena</taxon>
    </lineage>
</organism>
<comment type="caution">
    <text evidence="2">The sequence shown here is derived from an EMBL/GenBank/DDBJ whole genome shotgun (WGS) entry which is preliminary data.</text>
</comment>